<accession>A0A1Q8Z1W1</accession>
<dbReference type="Gene3D" id="1.10.260.40">
    <property type="entry name" value="lambda repressor-like DNA-binding domains"/>
    <property type="match status" value="1"/>
</dbReference>
<dbReference type="GeneID" id="77224765"/>
<reference evidence="1 2" key="2">
    <citation type="submission" date="2018-01" db="EMBL/GenBank/DDBJ databases">
        <title>Genomic study of Klebsiella pneumoniae.</title>
        <authorList>
            <person name="Yang Y."/>
            <person name="Bicalho R."/>
        </authorList>
    </citation>
    <scope>NUCLEOTIDE SEQUENCE [LARGE SCALE GENOMIC DNA]</scope>
    <source>
        <strain evidence="1 2">A11</strain>
    </source>
</reference>
<dbReference type="InterPro" id="IPR010982">
    <property type="entry name" value="Lambda_DNA-bd_dom_sf"/>
</dbReference>
<dbReference type="SMART" id="SM00530">
    <property type="entry name" value="HTH_XRE"/>
    <property type="match status" value="1"/>
</dbReference>
<name>A0A1Q8Z1W1_9ENTR</name>
<protein>
    <submittedName>
        <fullName evidence="1">XRE family transcriptional regulator</fullName>
    </submittedName>
</protein>
<gene>
    <name evidence="1" type="ORF">CWN50_08050</name>
</gene>
<proteinExistence type="predicted"/>
<dbReference type="SUPFAM" id="SSF47413">
    <property type="entry name" value="lambda repressor-like DNA-binding domains"/>
    <property type="match status" value="1"/>
</dbReference>
<dbReference type="GO" id="GO:0003677">
    <property type="term" value="F:DNA binding"/>
    <property type="evidence" value="ECO:0007669"/>
    <property type="project" value="InterPro"/>
</dbReference>
<dbReference type="Proteomes" id="UP000234505">
    <property type="component" value="Unassembled WGS sequence"/>
</dbReference>
<evidence type="ECO:0000313" key="2">
    <source>
        <dbReference type="Proteomes" id="UP000234505"/>
    </source>
</evidence>
<dbReference type="Pfam" id="PF01381">
    <property type="entry name" value="HTH_3"/>
    <property type="match status" value="1"/>
</dbReference>
<dbReference type="AlphaFoldDB" id="A0A1Q8Z1W1"/>
<dbReference type="InterPro" id="IPR001387">
    <property type="entry name" value="Cro/C1-type_HTH"/>
</dbReference>
<comment type="caution">
    <text evidence="1">The sequence shown here is derived from an EMBL/GenBank/DDBJ whole genome shotgun (WGS) entry which is preliminary data.</text>
</comment>
<sequence length="99" mass="11098">MSNALNEKIVLIRKSEYLSRQQLADLTGIPYGTLSYYESGRSTPPTDVMMKILQIPQFTKYTLWFMTDQVSPEAGQIAPALAHFGQDLTTSQHSDQKTG</sequence>
<dbReference type="PROSITE" id="PS50943">
    <property type="entry name" value="HTH_CROC1"/>
    <property type="match status" value="1"/>
</dbReference>
<dbReference type="EMBL" id="PIDS01000182">
    <property type="protein sequence ID" value="PLL42394.1"/>
    <property type="molecule type" value="Genomic_DNA"/>
</dbReference>
<reference evidence="1 2" key="1">
    <citation type="submission" date="2017-11" db="EMBL/GenBank/DDBJ databases">
        <authorList>
            <person name="Han C.G."/>
        </authorList>
    </citation>
    <scope>NUCLEOTIDE SEQUENCE [LARGE SCALE GENOMIC DNA]</scope>
    <source>
        <strain evidence="1 2">A11</strain>
    </source>
</reference>
<dbReference type="RefSeq" id="WP_048024533.1">
    <property type="nucleotide sequence ID" value="NZ_CABGLQ010000005.1"/>
</dbReference>
<organism evidence="1 2">
    <name type="scientific">Klebsiella michiganensis</name>
    <dbReference type="NCBI Taxonomy" id="1134687"/>
    <lineage>
        <taxon>Bacteria</taxon>
        <taxon>Pseudomonadati</taxon>
        <taxon>Pseudomonadota</taxon>
        <taxon>Gammaproteobacteria</taxon>
        <taxon>Enterobacterales</taxon>
        <taxon>Enterobacteriaceae</taxon>
        <taxon>Klebsiella/Raoultella group</taxon>
        <taxon>Klebsiella</taxon>
    </lineage>
</organism>
<dbReference type="CDD" id="cd00093">
    <property type="entry name" value="HTH_XRE"/>
    <property type="match status" value="1"/>
</dbReference>
<evidence type="ECO:0000313" key="1">
    <source>
        <dbReference type="EMBL" id="PLL42394.1"/>
    </source>
</evidence>